<dbReference type="EMBL" id="MQTW01000242">
    <property type="protein sequence ID" value="RYC81499.1"/>
    <property type="molecule type" value="Genomic_DNA"/>
</dbReference>
<comment type="caution">
    <text evidence="1">The sequence shown here is derived from an EMBL/GenBank/DDBJ whole genome shotgun (WGS) entry which is preliminary data.</text>
</comment>
<gene>
    <name evidence="1" type="ORF">BFJ63_vAg15611</name>
</gene>
<proteinExistence type="predicted"/>
<dbReference type="AlphaFoldDB" id="A0A4Q2V8T0"/>
<name>A0A4Q2V8T0_FUSOX</name>
<accession>A0A4Q2V8T0</accession>
<evidence type="ECO:0000313" key="2">
    <source>
        <dbReference type="Proteomes" id="UP000290540"/>
    </source>
</evidence>
<organism evidence="1 2">
    <name type="scientific">Fusarium oxysporum f. sp. narcissi</name>
    <dbReference type="NCBI Taxonomy" id="451672"/>
    <lineage>
        <taxon>Eukaryota</taxon>
        <taxon>Fungi</taxon>
        <taxon>Dikarya</taxon>
        <taxon>Ascomycota</taxon>
        <taxon>Pezizomycotina</taxon>
        <taxon>Sordariomycetes</taxon>
        <taxon>Hypocreomycetidae</taxon>
        <taxon>Hypocreales</taxon>
        <taxon>Nectriaceae</taxon>
        <taxon>Fusarium</taxon>
        <taxon>Fusarium oxysporum species complex</taxon>
    </lineage>
</organism>
<reference evidence="1 2" key="1">
    <citation type="submission" date="2016-12" db="EMBL/GenBank/DDBJ databases">
        <title>Draft genome sequence of Fusarium oxysporum causing rot on Narcissus.</title>
        <authorList>
            <person name="Armitage A.D."/>
            <person name="Taylor A."/>
            <person name="Clarkson J.P."/>
            <person name="Harrison R.J."/>
            <person name="Jackson A.C."/>
        </authorList>
    </citation>
    <scope>NUCLEOTIDE SEQUENCE [LARGE SCALE GENOMIC DNA]</scope>
    <source>
        <strain evidence="1 2">N139</strain>
    </source>
</reference>
<sequence>MPAAVLFASSATPSLLANSTVRMTSVPCVFFSGSRAESCVAPAGQIDIQA</sequence>
<evidence type="ECO:0000313" key="1">
    <source>
        <dbReference type="EMBL" id="RYC81499.1"/>
    </source>
</evidence>
<protein>
    <submittedName>
        <fullName evidence="1">Uncharacterized protein</fullName>
    </submittedName>
</protein>
<dbReference type="Proteomes" id="UP000290540">
    <property type="component" value="Unassembled WGS sequence"/>
</dbReference>